<evidence type="ECO:0000313" key="1">
    <source>
        <dbReference type="EMBL" id="GAC22041.1"/>
    </source>
</evidence>
<keyword evidence="2" id="KW-1185">Reference proteome</keyword>
<evidence type="ECO:0008006" key="3">
    <source>
        <dbReference type="Google" id="ProtNLM"/>
    </source>
</evidence>
<dbReference type="SUPFAM" id="SSF53850">
    <property type="entry name" value="Periplasmic binding protein-like II"/>
    <property type="match status" value="1"/>
</dbReference>
<dbReference type="OrthoDB" id="547680at2"/>
<accession>K6YDK6</accession>
<dbReference type="Proteomes" id="UP000006327">
    <property type="component" value="Unassembled WGS sequence"/>
</dbReference>
<proteinExistence type="predicted"/>
<dbReference type="AlphaFoldDB" id="K6YDK6"/>
<organism evidence="1 2">
    <name type="scientific">Paraglaciecola arctica BSs20135</name>
    <dbReference type="NCBI Taxonomy" id="493475"/>
    <lineage>
        <taxon>Bacteria</taxon>
        <taxon>Pseudomonadati</taxon>
        <taxon>Pseudomonadota</taxon>
        <taxon>Gammaproteobacteria</taxon>
        <taxon>Alteromonadales</taxon>
        <taxon>Alteromonadaceae</taxon>
        <taxon>Paraglaciecola</taxon>
    </lineage>
</organism>
<name>K6YDK6_9ALTE</name>
<sequence>MIKPLIISILYIAAINVSMAKSNLFTYKGPESKEDQRFIYMQKVLELALNKTKSEYGDFELQATTEGINQGRLLLQMDKNVYSNYFFRVSVTDELLENYHVIKFPIDRGISGYRVAFTNSQRKKNYCLIKNKEGISKAIIAQGIGWLDTDILKHNGLNVYAIANYKSIFEMLSLDRVDLFFRGINEIKAEYEIERVTYPNLVIEPCIALYYPLPRFFVTDKQNINNANRIEKGLKIAFEDGSFIMLWEEYFRDSIELVNLQSRTLIKLDNPYIQNLDSNFEKYNYPLPEKLVVLSLLR</sequence>
<dbReference type="RefSeq" id="WP_007625607.1">
    <property type="nucleotide sequence ID" value="NZ_BAEO01000067.1"/>
</dbReference>
<dbReference type="eggNOG" id="COG0834">
    <property type="taxonomic scope" value="Bacteria"/>
</dbReference>
<reference evidence="1 2" key="1">
    <citation type="journal article" date="2017" name="Antonie Van Leeuwenhoek">
        <title>Rhizobium rhizosphaerae sp. nov., a novel species isolated from rice rhizosphere.</title>
        <authorList>
            <person name="Zhao J.J."/>
            <person name="Zhang J."/>
            <person name="Zhang R.J."/>
            <person name="Zhang C.W."/>
            <person name="Yin H.Q."/>
            <person name="Zhang X.X."/>
        </authorList>
    </citation>
    <scope>NUCLEOTIDE SEQUENCE [LARGE SCALE GENOMIC DNA]</scope>
    <source>
        <strain evidence="1 2">BSs20135</strain>
    </source>
</reference>
<gene>
    <name evidence="1" type="ORF">GARC_5106</name>
</gene>
<protein>
    <recommendedName>
        <fullName evidence="3">Solute-binding protein family 3/N-terminal domain-containing protein</fullName>
    </recommendedName>
</protein>
<dbReference type="EMBL" id="BAEO01000067">
    <property type="protein sequence ID" value="GAC22041.1"/>
    <property type="molecule type" value="Genomic_DNA"/>
</dbReference>
<comment type="caution">
    <text evidence="1">The sequence shown here is derived from an EMBL/GenBank/DDBJ whole genome shotgun (WGS) entry which is preliminary data.</text>
</comment>
<evidence type="ECO:0000313" key="2">
    <source>
        <dbReference type="Proteomes" id="UP000006327"/>
    </source>
</evidence>
<dbReference type="STRING" id="493475.GARC_5106"/>